<dbReference type="AlphaFoldDB" id="L0JJA8"/>
<evidence type="ECO:0000256" key="2">
    <source>
        <dbReference type="ARBA" id="ARBA00022676"/>
    </source>
</evidence>
<dbReference type="eggNOG" id="arCOG11384">
    <property type="taxonomic scope" value="Archaea"/>
</dbReference>
<evidence type="ECO:0000313" key="10">
    <source>
        <dbReference type="Proteomes" id="UP000010843"/>
    </source>
</evidence>
<comment type="subcellular location">
    <subcellularLocation>
        <location evidence="1">Membrane</location>
        <topology evidence="1">Single-pass membrane protein</topology>
    </subcellularLocation>
</comment>
<keyword evidence="5" id="KW-1133">Transmembrane helix</keyword>
<reference evidence="10" key="1">
    <citation type="submission" date="2012-02" db="EMBL/GenBank/DDBJ databases">
        <title>Complete sequence of chromosome of Natrinema pellirubrum DSM 15624.</title>
        <authorList>
            <person name="Lucas S."/>
            <person name="Han J."/>
            <person name="Lapidus A."/>
            <person name="Cheng J.-F."/>
            <person name="Goodwin L."/>
            <person name="Pitluck S."/>
            <person name="Peters L."/>
            <person name="Teshima H."/>
            <person name="Detter J.C."/>
            <person name="Han C."/>
            <person name="Tapia R."/>
            <person name="Land M."/>
            <person name="Hauser L."/>
            <person name="Kyrpides N."/>
            <person name="Ivanova N."/>
            <person name="Pagani I."/>
            <person name="Sproer C."/>
            <person name="Anderson I."/>
            <person name="Woyke T."/>
        </authorList>
    </citation>
    <scope>NUCLEOTIDE SEQUENCE [LARGE SCALE GENOMIC DNA]</scope>
    <source>
        <strain evidence="10">DSM 15624 / JCM 10476 / NCIMB 786</strain>
    </source>
</reference>
<keyword evidence="7" id="KW-0325">Glycoprotein</keyword>
<dbReference type="GO" id="GO:0016020">
    <property type="term" value="C:membrane"/>
    <property type="evidence" value="ECO:0007669"/>
    <property type="project" value="UniProtKB-SubCell"/>
</dbReference>
<keyword evidence="4" id="KW-0812">Transmembrane</keyword>
<gene>
    <name evidence="9" type="ordered locus">Natpe_1001</name>
</gene>
<evidence type="ECO:0000256" key="4">
    <source>
        <dbReference type="ARBA" id="ARBA00022692"/>
    </source>
</evidence>
<dbReference type="InterPro" id="IPR007657">
    <property type="entry name" value="Glycosyltransferase_61"/>
</dbReference>
<dbReference type="OrthoDB" id="140964at2157"/>
<proteinExistence type="predicted"/>
<dbReference type="RefSeq" id="WP_015298783.1">
    <property type="nucleotide sequence ID" value="NC_019962.1"/>
</dbReference>
<accession>L0JJA8</accession>
<dbReference type="Proteomes" id="UP000010843">
    <property type="component" value="Chromosome"/>
</dbReference>
<keyword evidence="3" id="KW-0808">Transferase</keyword>
<evidence type="ECO:0000259" key="8">
    <source>
        <dbReference type="Pfam" id="PF04577"/>
    </source>
</evidence>
<keyword evidence="2" id="KW-0328">Glycosyltransferase</keyword>
<protein>
    <recommendedName>
        <fullName evidence="8">Glycosyltransferase 61 catalytic domain-containing protein</fullName>
    </recommendedName>
</protein>
<evidence type="ECO:0000256" key="1">
    <source>
        <dbReference type="ARBA" id="ARBA00004167"/>
    </source>
</evidence>
<evidence type="ECO:0000313" key="9">
    <source>
        <dbReference type="EMBL" id="AGB30913.1"/>
    </source>
</evidence>
<evidence type="ECO:0000256" key="3">
    <source>
        <dbReference type="ARBA" id="ARBA00022679"/>
    </source>
</evidence>
<keyword evidence="6" id="KW-0472">Membrane</keyword>
<dbReference type="KEGG" id="npe:Natpe_1001"/>
<evidence type="ECO:0000256" key="5">
    <source>
        <dbReference type="ARBA" id="ARBA00022989"/>
    </source>
</evidence>
<dbReference type="HOGENOM" id="CLU_053468_1_0_2"/>
<dbReference type="PANTHER" id="PTHR20961:SF38">
    <property type="entry name" value="PROTEIN O-LINKED-MANNOSE BETA-1,4-N-ACETYLGLUCOSAMINYLTRANSFERASE 2"/>
    <property type="match status" value="1"/>
</dbReference>
<feature type="domain" description="Glycosyltransferase 61 catalytic" evidence="8">
    <location>
        <begin position="247"/>
        <end position="343"/>
    </location>
</feature>
<sequence>MKGIYKKHIESISKKAGVHSVVEDYYNTLLGSISDKAILTREELRNRADSVYTFSSPETVCVSSADEFSDHYTYGDSHHFKQPFIAEIRGGRVLNGSGICTTENYQPILDSDKSVKYELVWRISLRKLLVKSIKNKLNEENNRYDHNTVVPFTSTVRTENESVNYFVWVHNYITKIQGIEKYSQITGREPKILLPKNSPSWMIESLRLFGYDNDLVFWNPEDELRIRRLVIPSNRRGEKLTNNRTMDHKILSPIACEWLRKEAEKCLEIPKAEYPSKVFISRGDANRRELENRDEILNHLRDRGFVSYELTDLTFQEQVSLFSQADQVVGVHGAGLINLIFSSQCSLTEIFGDQFVPTYFLLAQSLGLGYNAILGESTREKDTPPRHQNIKLDPEQLSIIPS</sequence>
<dbReference type="EMBL" id="CP003372">
    <property type="protein sequence ID" value="AGB30913.1"/>
    <property type="molecule type" value="Genomic_DNA"/>
</dbReference>
<dbReference type="GO" id="GO:0016757">
    <property type="term" value="F:glycosyltransferase activity"/>
    <property type="evidence" value="ECO:0007669"/>
    <property type="project" value="UniProtKB-KW"/>
</dbReference>
<organism evidence="9 10">
    <name type="scientific">Natrinema pellirubrum (strain DSM 15624 / CIP 106293 / JCM 10476 / NCIMB 786 / 157)</name>
    <dbReference type="NCBI Taxonomy" id="797303"/>
    <lineage>
        <taxon>Archaea</taxon>
        <taxon>Methanobacteriati</taxon>
        <taxon>Methanobacteriota</taxon>
        <taxon>Stenosarchaea group</taxon>
        <taxon>Halobacteria</taxon>
        <taxon>Halobacteriales</taxon>
        <taxon>Natrialbaceae</taxon>
        <taxon>Natrinema</taxon>
    </lineage>
</organism>
<dbReference type="InterPro" id="IPR049625">
    <property type="entry name" value="Glyco_transf_61_cat"/>
</dbReference>
<evidence type="ECO:0000256" key="6">
    <source>
        <dbReference type="ARBA" id="ARBA00023136"/>
    </source>
</evidence>
<evidence type="ECO:0000256" key="7">
    <source>
        <dbReference type="ARBA" id="ARBA00023180"/>
    </source>
</evidence>
<name>L0JJA8_NATP1</name>
<dbReference type="PANTHER" id="PTHR20961">
    <property type="entry name" value="GLYCOSYLTRANSFERASE"/>
    <property type="match status" value="1"/>
</dbReference>
<dbReference type="GeneID" id="31829855"/>
<dbReference type="Pfam" id="PF04577">
    <property type="entry name" value="Glyco_transf_61"/>
    <property type="match status" value="1"/>
</dbReference>